<dbReference type="Pfam" id="PF17064">
    <property type="entry name" value="QVR"/>
    <property type="match status" value="1"/>
</dbReference>
<evidence type="ECO:0000256" key="6">
    <source>
        <dbReference type="ARBA" id="ARBA00023136"/>
    </source>
</evidence>
<proteinExistence type="predicted"/>
<dbReference type="GO" id="GO:0032222">
    <property type="term" value="P:regulation of synaptic transmission, cholinergic"/>
    <property type="evidence" value="ECO:0007669"/>
    <property type="project" value="InterPro"/>
</dbReference>
<dbReference type="Proteomes" id="UP000829291">
    <property type="component" value="Chromosome 1"/>
</dbReference>
<organism evidence="11">
    <name type="scientific">Neodiprion lecontei</name>
    <name type="common">Redheaded pine sawfly</name>
    <dbReference type="NCBI Taxonomy" id="441921"/>
    <lineage>
        <taxon>Eukaryota</taxon>
        <taxon>Metazoa</taxon>
        <taxon>Ecdysozoa</taxon>
        <taxon>Arthropoda</taxon>
        <taxon>Hexapoda</taxon>
        <taxon>Insecta</taxon>
        <taxon>Pterygota</taxon>
        <taxon>Neoptera</taxon>
        <taxon>Endopterygota</taxon>
        <taxon>Hymenoptera</taxon>
        <taxon>Tenthredinoidea</taxon>
        <taxon>Diprionidae</taxon>
        <taxon>Diprioninae</taxon>
        <taxon>Neodiprion</taxon>
    </lineage>
</organism>
<evidence type="ECO:0000256" key="7">
    <source>
        <dbReference type="ARBA" id="ARBA00023180"/>
    </source>
</evidence>
<dbReference type="AlphaFoldDB" id="A0A6J0BWA7"/>
<dbReference type="RefSeq" id="XP_015518502.1">
    <property type="nucleotide sequence ID" value="XM_015663016.2"/>
</dbReference>
<dbReference type="InParanoid" id="A0A6J0BWA7"/>
<evidence type="ECO:0000256" key="4">
    <source>
        <dbReference type="ARBA" id="ARBA00022729"/>
    </source>
</evidence>
<evidence type="ECO:0000256" key="1">
    <source>
        <dbReference type="ARBA" id="ARBA00004589"/>
    </source>
</evidence>
<keyword evidence="8" id="KW-0449">Lipoprotein</keyword>
<evidence type="ECO:0000256" key="5">
    <source>
        <dbReference type="ARBA" id="ARBA00022989"/>
    </source>
</evidence>
<evidence type="ECO:0000256" key="8">
    <source>
        <dbReference type="ARBA" id="ARBA00023288"/>
    </source>
</evidence>
<feature type="chain" id="PRO_5026796971" evidence="9">
    <location>
        <begin position="21"/>
        <end position="181"/>
    </location>
</feature>
<dbReference type="GO" id="GO:0030431">
    <property type="term" value="P:sleep"/>
    <property type="evidence" value="ECO:0007669"/>
    <property type="project" value="InterPro"/>
</dbReference>
<evidence type="ECO:0000256" key="9">
    <source>
        <dbReference type="SAM" id="SignalP"/>
    </source>
</evidence>
<keyword evidence="2" id="KW-0336">GPI-anchor</keyword>
<accession>A0A6J0BWA7</accession>
<gene>
    <name evidence="11" type="primary">LOC107223354</name>
</gene>
<dbReference type="GO" id="GO:0098552">
    <property type="term" value="C:side of membrane"/>
    <property type="evidence" value="ECO:0007669"/>
    <property type="project" value="UniProtKB-KW"/>
</dbReference>
<reference evidence="11" key="1">
    <citation type="submission" date="2025-08" db="UniProtKB">
        <authorList>
            <consortium name="RefSeq"/>
        </authorList>
    </citation>
    <scope>IDENTIFICATION</scope>
    <source>
        <tissue evidence="11">Thorax and Abdomen</tissue>
    </source>
</reference>
<dbReference type="InterPro" id="IPR031424">
    <property type="entry name" value="QVR-like"/>
</dbReference>
<dbReference type="PANTHER" id="PTHR33562">
    <property type="entry name" value="ATILLA, ISOFORM B-RELATED-RELATED"/>
    <property type="match status" value="1"/>
</dbReference>
<dbReference type="OrthoDB" id="6582325at2759"/>
<comment type="subcellular location">
    <subcellularLocation>
        <location evidence="1">Membrane</location>
        <topology evidence="1">Lipid-anchor</topology>
        <topology evidence="1">GPI-anchor</topology>
    </subcellularLocation>
</comment>
<keyword evidence="3" id="KW-0812">Transmembrane</keyword>
<keyword evidence="10" id="KW-1185">Reference proteome</keyword>
<protein>
    <submittedName>
        <fullName evidence="11">Uncharacterized protein LOC107223354</fullName>
    </submittedName>
</protein>
<keyword evidence="5" id="KW-1133">Transmembrane helix</keyword>
<dbReference type="GeneID" id="107223354"/>
<dbReference type="InterPro" id="IPR050975">
    <property type="entry name" value="Sleep_regulator"/>
</dbReference>
<keyword evidence="6" id="KW-0472">Membrane</keyword>
<dbReference type="KEGG" id="nlo:107223354"/>
<name>A0A6J0BWA7_NEOLC</name>
<evidence type="ECO:0000256" key="2">
    <source>
        <dbReference type="ARBA" id="ARBA00022622"/>
    </source>
</evidence>
<keyword evidence="4 9" id="KW-0732">Signal</keyword>
<evidence type="ECO:0000313" key="10">
    <source>
        <dbReference type="Proteomes" id="UP000829291"/>
    </source>
</evidence>
<sequence>MNRVLFGLAVFALAAREVNMLKCHMCSSFSNEDCKDHTKDTNIPLVECDNKALTKWHGEMVQTPVLQNIVHVFEIDQPVNHNQNIEIINPACAKMNLKVGLQKYTLRTCQTAKTASLDPCEVIRTKLQKSGVGSGVVVDYCDLCTSEGCNGAYGLSPPKMIQLVFGFIGLMLLQAYQHCIA</sequence>
<keyword evidence="7" id="KW-0325">Glycoprotein</keyword>
<evidence type="ECO:0000256" key="3">
    <source>
        <dbReference type="ARBA" id="ARBA00022692"/>
    </source>
</evidence>
<feature type="signal peptide" evidence="9">
    <location>
        <begin position="1"/>
        <end position="20"/>
    </location>
</feature>
<evidence type="ECO:0000313" key="11">
    <source>
        <dbReference type="RefSeq" id="XP_015518502.1"/>
    </source>
</evidence>